<dbReference type="AlphaFoldDB" id="F0W7Q9"/>
<evidence type="ECO:0000313" key="2">
    <source>
        <dbReference type="EMBL" id="CCA17161.1"/>
    </source>
</evidence>
<evidence type="ECO:0000256" key="1">
    <source>
        <dbReference type="SAM" id="MobiDB-lite"/>
    </source>
</evidence>
<reference evidence="2" key="1">
    <citation type="journal article" date="2011" name="PLoS Biol.">
        <title>Gene gain and loss during evolution of obligate parasitism in the white rust pathogen of Arabidopsis thaliana.</title>
        <authorList>
            <person name="Kemen E."/>
            <person name="Gardiner A."/>
            <person name="Schultz-Larsen T."/>
            <person name="Kemen A.C."/>
            <person name="Balmuth A.L."/>
            <person name="Robert-Seilaniantz A."/>
            <person name="Bailey K."/>
            <person name="Holub E."/>
            <person name="Studholme D.J."/>
            <person name="Maclean D."/>
            <person name="Jones J.D."/>
        </authorList>
    </citation>
    <scope>NUCLEOTIDE SEQUENCE</scope>
</reference>
<organism evidence="2">
    <name type="scientific">Albugo laibachii Nc14</name>
    <dbReference type="NCBI Taxonomy" id="890382"/>
    <lineage>
        <taxon>Eukaryota</taxon>
        <taxon>Sar</taxon>
        <taxon>Stramenopiles</taxon>
        <taxon>Oomycota</taxon>
        <taxon>Peronosporomycetes</taxon>
        <taxon>Albuginales</taxon>
        <taxon>Albuginaceae</taxon>
        <taxon>Albugo</taxon>
    </lineage>
</organism>
<feature type="compositionally biased region" description="Basic residues" evidence="1">
    <location>
        <begin position="1"/>
        <end position="10"/>
    </location>
</feature>
<proteinExistence type="predicted"/>
<sequence length="117" mass="13397">MKHCWRHQQPHQKDLGPQGLRQGLRRGEDTRHSYPQAQIIKSTAIATGFSIGVIQRLLVEKRGLRRSTLSNPVLIEENELPRVAYALSFVKRDLQSVGKVEGHPFDSMFDMVHVNEK</sequence>
<dbReference type="HOGENOM" id="CLU_2089297_0_0_1"/>
<gene>
    <name evidence="2" type="primary">AlNc14C31G2863</name>
    <name evidence="2" type="ORF">ALNC14_033040</name>
</gene>
<dbReference type="EMBL" id="FR824076">
    <property type="protein sequence ID" value="CCA17161.1"/>
    <property type="molecule type" value="Genomic_DNA"/>
</dbReference>
<feature type="region of interest" description="Disordered" evidence="1">
    <location>
        <begin position="1"/>
        <end position="31"/>
    </location>
</feature>
<name>F0W7Q9_9STRA</name>
<accession>F0W7Q9</accession>
<reference evidence="2" key="2">
    <citation type="submission" date="2011-02" db="EMBL/GenBank/DDBJ databases">
        <authorList>
            <person name="MacLean D."/>
        </authorList>
    </citation>
    <scope>NUCLEOTIDE SEQUENCE</scope>
</reference>
<protein>
    <submittedName>
        <fullName evidence="2">AlNc14C31G2863 protein</fullName>
    </submittedName>
</protein>